<reference evidence="2" key="1">
    <citation type="submission" date="2015-06" db="EMBL/GenBank/DDBJ databases">
        <title>Expansion of signal transduction pathways in fungi by whole-genome duplication.</title>
        <authorList>
            <consortium name="DOE Joint Genome Institute"/>
            <person name="Corrochano L.M."/>
            <person name="Kuo A."/>
            <person name="Marcet-Houben M."/>
            <person name="Polaino S."/>
            <person name="Salamov A."/>
            <person name="Villalobos J.M."/>
            <person name="Alvarez M.I."/>
            <person name="Avalos J."/>
            <person name="Benito E.P."/>
            <person name="Benoit I."/>
            <person name="Burger G."/>
            <person name="Camino L.P."/>
            <person name="Canovas D."/>
            <person name="Cerda-Olmedo E."/>
            <person name="Cheng J.-F."/>
            <person name="Dominguez A."/>
            <person name="Elias M."/>
            <person name="Eslava A.P."/>
            <person name="Glaser F."/>
            <person name="Grimwood J."/>
            <person name="Gutierrez G."/>
            <person name="Heitman J."/>
            <person name="Henrissat B."/>
            <person name="Iturriaga E.A."/>
            <person name="Lang B.F."/>
            <person name="Lavin J.L."/>
            <person name="Lee S."/>
            <person name="Li W."/>
            <person name="Lindquist E."/>
            <person name="Lopez-Garcia S."/>
            <person name="Luque E.M."/>
            <person name="Marcos A.T."/>
            <person name="Martin J."/>
            <person name="McCluskey K."/>
            <person name="Medina H.R."/>
            <person name="Miralles-Duran A."/>
            <person name="Miyazaki A."/>
            <person name="Munoz-Torres E."/>
            <person name="Oguiza J.A."/>
            <person name="Ohm R."/>
            <person name="Olmedo M."/>
            <person name="Orejas M."/>
            <person name="Ortiz-Castellanos L."/>
            <person name="Pisabarro A.G."/>
            <person name="Rodriguez-Romero J."/>
            <person name="Ruiz-Herrera J."/>
            <person name="Ruiz-Vazquez R."/>
            <person name="Sanz C."/>
            <person name="Schackwitz W."/>
            <person name="Schmutz J."/>
            <person name="Shahriari M."/>
            <person name="Shelest E."/>
            <person name="Silva-Franco F."/>
            <person name="Soanes D."/>
            <person name="Syed K."/>
            <person name="Tagua V.G."/>
            <person name="Talbot N.J."/>
            <person name="Thon M."/>
            <person name="De vries R.P."/>
            <person name="Wiebenga A."/>
            <person name="Yadav J.S."/>
            <person name="Braun E.L."/>
            <person name="Baker S."/>
            <person name="Garre V."/>
            <person name="Horwitz B."/>
            <person name="Torres-Martinez S."/>
            <person name="Idnurm A."/>
            <person name="Herrera-Estrella A."/>
            <person name="Gabaldon T."/>
            <person name="Grigoriev I.V."/>
        </authorList>
    </citation>
    <scope>NUCLEOTIDE SEQUENCE [LARGE SCALE GENOMIC DNA]</scope>
    <source>
        <strain evidence="2">NRRL 1555(-)</strain>
    </source>
</reference>
<keyword evidence="2" id="KW-1185">Reference proteome</keyword>
<organism evidence="1 2">
    <name type="scientific">Phycomyces blakesleeanus (strain ATCC 8743b / DSM 1359 / FGSC 10004 / NBRC 33097 / NRRL 1555)</name>
    <dbReference type="NCBI Taxonomy" id="763407"/>
    <lineage>
        <taxon>Eukaryota</taxon>
        <taxon>Fungi</taxon>
        <taxon>Fungi incertae sedis</taxon>
        <taxon>Mucoromycota</taxon>
        <taxon>Mucoromycotina</taxon>
        <taxon>Mucoromycetes</taxon>
        <taxon>Mucorales</taxon>
        <taxon>Phycomycetaceae</taxon>
        <taxon>Phycomyces</taxon>
    </lineage>
</organism>
<dbReference type="InterPro" id="IPR021109">
    <property type="entry name" value="Peptidase_aspartic_dom_sf"/>
</dbReference>
<dbReference type="CDD" id="cd00303">
    <property type="entry name" value="retropepsin_like"/>
    <property type="match status" value="1"/>
</dbReference>
<dbReference type="STRING" id="763407.A0A163DP76"/>
<gene>
    <name evidence="1" type="ORF">PHYBLDRAFT_73068</name>
</gene>
<proteinExistence type="predicted"/>
<dbReference type="GeneID" id="29003675"/>
<accession>A0A163DP76</accession>
<dbReference type="OrthoDB" id="2290219at2759"/>
<dbReference type="AlphaFoldDB" id="A0A163DP76"/>
<dbReference type="VEuPathDB" id="FungiDB:PHYBLDRAFT_73068"/>
<evidence type="ECO:0000313" key="2">
    <source>
        <dbReference type="Proteomes" id="UP000077315"/>
    </source>
</evidence>
<sequence length="172" mass="19159">MGGRLCIMEEKSSPQTSISNELTEHLSNKETFDQYKIVTNEEKKAISKENCDPCLTTNQRFLEDLHSAVDTDLPLYAATLHRQQILILIDSGASANYVSPRIKHLATKVSNIPGRSVETAGGHSIKINQKATLTLSLNGYTDIVDAFIFPTKFDLILSCTWLQTAKPVPDWH</sequence>
<evidence type="ECO:0000313" key="1">
    <source>
        <dbReference type="EMBL" id="OAD72660.1"/>
    </source>
</evidence>
<dbReference type="Gene3D" id="2.40.70.10">
    <property type="entry name" value="Acid Proteases"/>
    <property type="match status" value="1"/>
</dbReference>
<dbReference type="EMBL" id="KV440982">
    <property type="protein sequence ID" value="OAD72660.1"/>
    <property type="molecule type" value="Genomic_DNA"/>
</dbReference>
<dbReference type="InParanoid" id="A0A163DP76"/>
<name>A0A163DP76_PHYB8</name>
<dbReference type="Proteomes" id="UP000077315">
    <property type="component" value="Unassembled WGS sequence"/>
</dbReference>
<dbReference type="SUPFAM" id="SSF50630">
    <property type="entry name" value="Acid proteases"/>
    <property type="match status" value="1"/>
</dbReference>
<evidence type="ECO:0008006" key="3">
    <source>
        <dbReference type="Google" id="ProtNLM"/>
    </source>
</evidence>
<dbReference type="RefSeq" id="XP_018290700.1">
    <property type="nucleotide sequence ID" value="XM_018442769.1"/>
</dbReference>
<protein>
    <recommendedName>
        <fullName evidence="3">Peptidase A2 domain-containing protein</fullName>
    </recommendedName>
</protein>